<proteinExistence type="predicted"/>
<dbReference type="Proteomes" id="UP000244855">
    <property type="component" value="Unassembled WGS sequence"/>
</dbReference>
<organism evidence="1 2">
    <name type="scientific">Periconia macrospinosa</name>
    <dbReference type="NCBI Taxonomy" id="97972"/>
    <lineage>
        <taxon>Eukaryota</taxon>
        <taxon>Fungi</taxon>
        <taxon>Dikarya</taxon>
        <taxon>Ascomycota</taxon>
        <taxon>Pezizomycotina</taxon>
        <taxon>Dothideomycetes</taxon>
        <taxon>Pleosporomycetidae</taxon>
        <taxon>Pleosporales</taxon>
        <taxon>Massarineae</taxon>
        <taxon>Periconiaceae</taxon>
        <taxon>Periconia</taxon>
    </lineage>
</organism>
<accession>A0A2V1DUQ4</accession>
<dbReference type="InterPro" id="IPR054208">
    <property type="entry name" value="DUF6914"/>
</dbReference>
<protein>
    <submittedName>
        <fullName evidence="1">Uncharacterized protein</fullName>
    </submittedName>
</protein>
<evidence type="ECO:0000313" key="2">
    <source>
        <dbReference type="Proteomes" id="UP000244855"/>
    </source>
</evidence>
<gene>
    <name evidence="1" type="ORF">DM02DRAFT_641532</name>
</gene>
<evidence type="ECO:0000313" key="1">
    <source>
        <dbReference type="EMBL" id="PVI02068.1"/>
    </source>
</evidence>
<dbReference type="EMBL" id="KZ805348">
    <property type="protein sequence ID" value="PVI02068.1"/>
    <property type="molecule type" value="Genomic_DNA"/>
</dbReference>
<dbReference type="OrthoDB" id="2679825at2759"/>
<name>A0A2V1DUQ4_9PLEO</name>
<reference evidence="1 2" key="1">
    <citation type="journal article" date="2018" name="Sci. Rep.">
        <title>Comparative genomics provides insights into the lifestyle and reveals functional heterogeneity of dark septate endophytic fungi.</title>
        <authorList>
            <person name="Knapp D.G."/>
            <person name="Nemeth J.B."/>
            <person name="Barry K."/>
            <person name="Hainaut M."/>
            <person name="Henrissat B."/>
            <person name="Johnson J."/>
            <person name="Kuo A."/>
            <person name="Lim J.H.P."/>
            <person name="Lipzen A."/>
            <person name="Nolan M."/>
            <person name="Ohm R.A."/>
            <person name="Tamas L."/>
            <person name="Grigoriev I.V."/>
            <person name="Spatafora J.W."/>
            <person name="Nagy L.G."/>
            <person name="Kovacs G.M."/>
        </authorList>
    </citation>
    <scope>NUCLEOTIDE SEQUENCE [LARGE SCALE GENOMIC DNA]</scope>
    <source>
        <strain evidence="1 2">DSE2036</strain>
    </source>
</reference>
<dbReference type="AlphaFoldDB" id="A0A2V1DUQ4"/>
<keyword evidence="2" id="KW-1185">Reference proteome</keyword>
<sequence>MGKGKDMRGGWGLNFRRQSPMNERKIGGWYIALYPRGVVCNEERRYHWAFLIGLKAEKGNVDIPSVRYHVKKAPVSGWVYEEKGVNDVRSMNTLLVRIIIAKVENEQYLINLLRNLPVQALAEIAKDGKCVGTSQLDWGTIEAFARQYAAQKTAAGRYEKAEDMLKPKLTYDLLEGKEVVA</sequence>
<dbReference type="Pfam" id="PF21858">
    <property type="entry name" value="DUF6914"/>
    <property type="match status" value="1"/>
</dbReference>